<gene>
    <name evidence="9" type="primary">umuD</name>
    <name evidence="9" type="ORF">FQP89_23570</name>
</gene>
<evidence type="ECO:0000256" key="3">
    <source>
        <dbReference type="ARBA" id="ARBA00022801"/>
    </source>
</evidence>
<evidence type="ECO:0000256" key="2">
    <source>
        <dbReference type="ARBA" id="ARBA00022763"/>
    </source>
</evidence>
<dbReference type="InterPro" id="IPR036286">
    <property type="entry name" value="LexA/Signal_pep-like_sf"/>
</dbReference>
<dbReference type="AlphaFoldDB" id="A0A558J0B9"/>
<keyword evidence="9" id="KW-0548">Nucleotidyltransferase</keyword>
<name>A0A558J0B9_9GAMM</name>
<evidence type="ECO:0000256" key="5">
    <source>
        <dbReference type="ARBA" id="ARBA00023204"/>
    </source>
</evidence>
<keyword evidence="2" id="KW-0227">DNA damage</keyword>
<organism evidence="9 10">
    <name type="scientific">Vreelandella titanicae</name>
    <dbReference type="NCBI Taxonomy" id="664683"/>
    <lineage>
        <taxon>Bacteria</taxon>
        <taxon>Pseudomonadati</taxon>
        <taxon>Pseudomonadota</taxon>
        <taxon>Gammaproteobacteria</taxon>
        <taxon>Oceanospirillales</taxon>
        <taxon>Halomonadaceae</taxon>
        <taxon>Vreelandella</taxon>
    </lineage>
</organism>
<keyword evidence="5" id="KW-0234">DNA repair</keyword>
<feature type="domain" description="Peptidase S24/S26A/S26B/S26C" evidence="8">
    <location>
        <begin position="36"/>
        <end position="152"/>
    </location>
</feature>
<dbReference type="Pfam" id="PF00717">
    <property type="entry name" value="Peptidase_S24"/>
    <property type="match status" value="1"/>
</dbReference>
<dbReference type="CDD" id="cd06529">
    <property type="entry name" value="S24_LexA-like"/>
    <property type="match status" value="1"/>
</dbReference>
<dbReference type="GO" id="GO:0016787">
    <property type="term" value="F:hydrolase activity"/>
    <property type="evidence" value="ECO:0007669"/>
    <property type="project" value="UniProtKB-KW"/>
</dbReference>
<dbReference type="PANTHER" id="PTHR33516:SF2">
    <property type="entry name" value="LEXA REPRESSOR-RELATED"/>
    <property type="match status" value="1"/>
</dbReference>
<evidence type="ECO:0000256" key="7">
    <source>
        <dbReference type="RuleBase" id="RU003991"/>
    </source>
</evidence>
<comment type="similarity">
    <text evidence="1 7">Belongs to the peptidase S24 family.</text>
</comment>
<dbReference type="GO" id="GO:0003887">
    <property type="term" value="F:DNA-directed DNA polymerase activity"/>
    <property type="evidence" value="ECO:0007669"/>
    <property type="project" value="UniProtKB-EC"/>
</dbReference>
<keyword evidence="3 7" id="KW-0378">Hydrolase</keyword>
<dbReference type="NCBIfam" id="NF007621">
    <property type="entry name" value="PRK10276.1"/>
    <property type="match status" value="1"/>
</dbReference>
<dbReference type="Gene3D" id="2.10.109.10">
    <property type="entry name" value="Umud Fragment, subunit A"/>
    <property type="match status" value="1"/>
</dbReference>
<evidence type="ECO:0000313" key="10">
    <source>
        <dbReference type="Proteomes" id="UP000317288"/>
    </source>
</evidence>
<evidence type="ECO:0000256" key="4">
    <source>
        <dbReference type="ARBA" id="ARBA00022813"/>
    </source>
</evidence>
<dbReference type="Proteomes" id="UP000317288">
    <property type="component" value="Unassembled WGS sequence"/>
</dbReference>
<dbReference type="GO" id="GO:0006355">
    <property type="term" value="P:regulation of DNA-templated transcription"/>
    <property type="evidence" value="ECO:0007669"/>
    <property type="project" value="InterPro"/>
</dbReference>
<keyword evidence="4 7" id="KW-0068">Autocatalytic cleavage</keyword>
<sequence>MLYTPRFERPAYESGQQAEAIVILGQSSDRSRHLLPLMAGEVRAGFPIHAEAEVDRILDLTDHLIPRPSATYFCRAKGDSLEKFHILDGDLLIVDRSLEPLDGDIIVVCLDGELTCKKLGKWQSQPALLSGNPAYQPIALSGTDCETWGVVIHNVHTHRRRGCDDWPL</sequence>
<dbReference type="EC" id="2.7.7.7" evidence="9"/>
<dbReference type="EMBL" id="VNFE01000015">
    <property type="protein sequence ID" value="TVU87047.1"/>
    <property type="molecule type" value="Genomic_DNA"/>
</dbReference>
<protein>
    <submittedName>
        <fullName evidence="9">Translesion error-prone DNA polymerase V autoproteolytic subunit</fullName>
        <ecNumber evidence="9">2.7.7.7</ecNumber>
    </submittedName>
</protein>
<dbReference type="InterPro" id="IPR015927">
    <property type="entry name" value="Peptidase_S24_S26A/B/C"/>
</dbReference>
<dbReference type="PANTHER" id="PTHR33516">
    <property type="entry name" value="LEXA REPRESSOR"/>
    <property type="match status" value="1"/>
</dbReference>
<keyword evidence="9" id="KW-0808">Transferase</keyword>
<evidence type="ECO:0000259" key="8">
    <source>
        <dbReference type="Pfam" id="PF00717"/>
    </source>
</evidence>
<dbReference type="InterPro" id="IPR039418">
    <property type="entry name" value="LexA-like"/>
</dbReference>
<proteinExistence type="inferred from homology"/>
<dbReference type="PRINTS" id="PR00726">
    <property type="entry name" value="LEXASERPTASE"/>
</dbReference>
<dbReference type="GO" id="GO:0003677">
    <property type="term" value="F:DNA binding"/>
    <property type="evidence" value="ECO:0007669"/>
    <property type="project" value="InterPro"/>
</dbReference>
<accession>A0A558J0B9</accession>
<dbReference type="InterPro" id="IPR050077">
    <property type="entry name" value="LexA_repressor"/>
</dbReference>
<evidence type="ECO:0000256" key="1">
    <source>
        <dbReference type="ARBA" id="ARBA00007484"/>
    </source>
</evidence>
<dbReference type="GO" id="GO:0006281">
    <property type="term" value="P:DNA repair"/>
    <property type="evidence" value="ECO:0007669"/>
    <property type="project" value="UniProtKB-KW"/>
</dbReference>
<dbReference type="RefSeq" id="WP_008958454.1">
    <property type="nucleotide sequence ID" value="NZ_JBAHWB010000035.1"/>
</dbReference>
<comment type="caution">
    <text evidence="9">The sequence shown here is derived from an EMBL/GenBank/DDBJ whole genome shotgun (WGS) entry which is preliminary data.</text>
</comment>
<dbReference type="SUPFAM" id="SSF51306">
    <property type="entry name" value="LexA/Signal peptidase"/>
    <property type="match status" value="1"/>
</dbReference>
<reference evidence="9 10" key="1">
    <citation type="submission" date="2019-07" db="EMBL/GenBank/DDBJ databases">
        <title>Diversity of Bacteria from Kongsfjorden, Arctic.</title>
        <authorList>
            <person name="Yu Y."/>
        </authorList>
    </citation>
    <scope>NUCLEOTIDE SEQUENCE [LARGE SCALE GENOMIC DNA]</scope>
    <source>
        <strain evidence="9 10">SM1922</strain>
    </source>
</reference>
<keyword evidence="6" id="KW-0742">SOS response</keyword>
<evidence type="ECO:0000256" key="6">
    <source>
        <dbReference type="ARBA" id="ARBA00023236"/>
    </source>
</evidence>
<dbReference type="GO" id="GO:0009432">
    <property type="term" value="P:SOS response"/>
    <property type="evidence" value="ECO:0007669"/>
    <property type="project" value="UniProtKB-KW"/>
</dbReference>
<evidence type="ECO:0000313" key="9">
    <source>
        <dbReference type="EMBL" id="TVU87047.1"/>
    </source>
</evidence>
<dbReference type="InterPro" id="IPR006197">
    <property type="entry name" value="Peptidase_S24_LexA"/>
</dbReference>